<proteinExistence type="predicted"/>
<organism evidence="1 2">
    <name type="scientific">Pelomonas dachongensis</name>
    <dbReference type="NCBI Taxonomy" id="3299029"/>
    <lineage>
        <taxon>Bacteria</taxon>
        <taxon>Pseudomonadati</taxon>
        <taxon>Pseudomonadota</taxon>
        <taxon>Betaproteobacteria</taxon>
        <taxon>Burkholderiales</taxon>
        <taxon>Sphaerotilaceae</taxon>
        <taxon>Roseateles</taxon>
    </lineage>
</organism>
<dbReference type="Proteomes" id="UP001606300">
    <property type="component" value="Unassembled WGS sequence"/>
</dbReference>
<protein>
    <submittedName>
        <fullName evidence="1">Uncharacterized protein</fullName>
    </submittedName>
</protein>
<dbReference type="EMBL" id="JBIGHY010000022">
    <property type="protein sequence ID" value="MFG6417334.1"/>
    <property type="molecule type" value="Genomic_DNA"/>
</dbReference>
<dbReference type="RefSeq" id="WP_394473392.1">
    <property type="nucleotide sequence ID" value="NZ_JBIGHY010000022.1"/>
</dbReference>
<sequence>MTEMLADKLLDTFASTDDSSVRVQALTDLMTAKVIPKRADDARFDAGLQRWISVVNTLDAAPRDRLLAIAELIRATQQLKKRQPALIKLIQPGFGQPLPPLAVLEDSEARLNVARACAQADMPWLPTYLAASLATEAAPKPRAELMESIVSRAGTIADVLALLSKAFEGQHPQTENPADSLAKRLAKALETFRATVRASLLDAGADVGKRLDALLRTTLSSTGKPQSDDAQIELTREVALTLHDLVRSRFSLASEPQTFLALQYCRSFFAGISWPRDVQAEMDILVQDVSEALVMLGRMGVPNQDLLSRLELVCGIKERARVVASQLADRHVEIDESIRGWLRTGRLVTPIAASDVLQESLLTSIDEALGLALIEARAFKASSEAEQRLTSSLEIFDPALVGLFKGIVTQSLAMHNAIEDLAKRRGLELVGGVGDEIEFSPKYFDALGALRGTRATVRRPAIVRSSGHGAVGTVVKKGLVE</sequence>
<evidence type="ECO:0000313" key="1">
    <source>
        <dbReference type="EMBL" id="MFG6417334.1"/>
    </source>
</evidence>
<gene>
    <name evidence="1" type="ORF">ACG02S_25920</name>
</gene>
<evidence type="ECO:0000313" key="2">
    <source>
        <dbReference type="Proteomes" id="UP001606300"/>
    </source>
</evidence>
<name>A0ABW7EVE2_9BURK</name>
<keyword evidence="2" id="KW-1185">Reference proteome</keyword>
<accession>A0ABW7EVE2</accession>
<reference evidence="1 2" key="1">
    <citation type="submission" date="2024-09" db="EMBL/GenBank/DDBJ databases">
        <title>Novel species of the genus Pelomonas and Roseateles isolated from streams.</title>
        <authorList>
            <person name="Lu H."/>
        </authorList>
    </citation>
    <scope>NUCLEOTIDE SEQUENCE [LARGE SCALE GENOMIC DNA]</scope>
    <source>
        <strain evidence="1 2">DC23W</strain>
    </source>
</reference>
<comment type="caution">
    <text evidence="1">The sequence shown here is derived from an EMBL/GenBank/DDBJ whole genome shotgun (WGS) entry which is preliminary data.</text>
</comment>